<proteinExistence type="predicted"/>
<dbReference type="OrthoDB" id="9808684at2"/>
<gene>
    <name evidence="2" type="ORF">F2Q65_02915</name>
</gene>
<dbReference type="RefSeq" id="WP_150090203.1">
    <property type="nucleotide sequence ID" value="NZ_VWXX01000002.1"/>
</dbReference>
<sequence length="200" mass="22735">MKFPYGLSDFGKLVREGYWYQDRTDRLPVLESAGDQLIFLRPRRFGKSLLLSLLEHYYDLNRADDFDVLFGGLAVGRDPTPLRNQFYVMKWDFSLVQAQGEVADIEAALHRHINGAIHACAARYGWLGEIAIVPEDAIASFTALLTRIRATPHKLYLLIDEYDNFANEVLMADRAGSQDRYEALLYGEGLLKTVFKAVKA</sequence>
<feature type="domain" description="AAA-ATPase-like" evidence="1">
    <location>
        <begin position="4"/>
        <end position="199"/>
    </location>
</feature>
<dbReference type="EMBL" id="VWXX01000002">
    <property type="protein sequence ID" value="KAA6187479.1"/>
    <property type="molecule type" value="Genomic_DNA"/>
</dbReference>
<reference evidence="2 3" key="1">
    <citation type="submission" date="2019-09" db="EMBL/GenBank/DDBJ databases">
        <title>Whole-genome sequence of the purple sulfur bacterium Thiohalocapsa marina DSM 19078.</title>
        <authorList>
            <person name="Kyndt J.A."/>
            <person name="Meyer T.E."/>
        </authorList>
    </citation>
    <scope>NUCLEOTIDE SEQUENCE [LARGE SCALE GENOMIC DNA]</scope>
    <source>
        <strain evidence="2 3">DSM 19078</strain>
    </source>
</reference>
<evidence type="ECO:0000259" key="1">
    <source>
        <dbReference type="Pfam" id="PF09820"/>
    </source>
</evidence>
<evidence type="ECO:0000313" key="2">
    <source>
        <dbReference type="EMBL" id="KAA6187479.1"/>
    </source>
</evidence>
<dbReference type="Pfam" id="PF09820">
    <property type="entry name" value="AAA-ATPase_like"/>
    <property type="match status" value="1"/>
</dbReference>
<dbReference type="AlphaFoldDB" id="A0A5M8FUR4"/>
<organism evidence="2 3">
    <name type="scientific">Thiohalocapsa marina</name>
    <dbReference type="NCBI Taxonomy" id="424902"/>
    <lineage>
        <taxon>Bacteria</taxon>
        <taxon>Pseudomonadati</taxon>
        <taxon>Pseudomonadota</taxon>
        <taxon>Gammaproteobacteria</taxon>
        <taxon>Chromatiales</taxon>
        <taxon>Chromatiaceae</taxon>
        <taxon>Thiohalocapsa</taxon>
    </lineage>
</organism>
<dbReference type="InterPro" id="IPR018631">
    <property type="entry name" value="AAA-ATPase-like_dom"/>
</dbReference>
<keyword evidence="3" id="KW-1185">Reference proteome</keyword>
<evidence type="ECO:0000313" key="3">
    <source>
        <dbReference type="Proteomes" id="UP000322981"/>
    </source>
</evidence>
<protein>
    <submittedName>
        <fullName evidence="2">AAA family ATPase</fullName>
    </submittedName>
</protein>
<feature type="non-terminal residue" evidence="2">
    <location>
        <position position="200"/>
    </location>
</feature>
<dbReference type="PANTHER" id="PTHR34825:SF2">
    <property type="entry name" value="AAA-ATPASE-LIKE DOMAIN-CONTAINING PROTEIN"/>
    <property type="match status" value="1"/>
</dbReference>
<dbReference type="Proteomes" id="UP000322981">
    <property type="component" value="Unassembled WGS sequence"/>
</dbReference>
<comment type="caution">
    <text evidence="2">The sequence shown here is derived from an EMBL/GenBank/DDBJ whole genome shotgun (WGS) entry which is preliminary data.</text>
</comment>
<name>A0A5M8FUR4_9GAMM</name>
<accession>A0A5M8FUR4</accession>
<dbReference type="PANTHER" id="PTHR34825">
    <property type="entry name" value="CONSERVED PROTEIN, WITH A WEAK D-GALACTARATE DEHYDRATASE/ALTRONATE HYDROLASE DOMAIN"/>
    <property type="match status" value="1"/>
</dbReference>